<reference evidence="2 3" key="1">
    <citation type="submission" date="2019-08" db="EMBL/GenBank/DDBJ databases">
        <title>Bioinformatics analysis of the strain L3 and L5.</title>
        <authorList>
            <person name="Li X."/>
        </authorList>
    </citation>
    <scope>NUCLEOTIDE SEQUENCE [LARGE SCALE GENOMIC DNA]</scope>
    <source>
        <strain evidence="2 3">L3</strain>
    </source>
</reference>
<dbReference type="EMBL" id="VTPX01000005">
    <property type="protein sequence ID" value="KAA0018305.1"/>
    <property type="molecule type" value="Genomic_DNA"/>
</dbReference>
<dbReference type="PANTHER" id="PTHR11895">
    <property type="entry name" value="TRANSAMIDASE"/>
    <property type="match status" value="1"/>
</dbReference>
<evidence type="ECO:0000313" key="3">
    <source>
        <dbReference type="Proteomes" id="UP000466024"/>
    </source>
</evidence>
<dbReference type="InterPro" id="IPR023631">
    <property type="entry name" value="Amidase_dom"/>
</dbReference>
<dbReference type="InterPro" id="IPR036928">
    <property type="entry name" value="AS_sf"/>
</dbReference>
<proteinExistence type="predicted"/>
<accession>A0A640WEB4</accession>
<sequence length="455" mass="49846">MNDHAPEPRSIAEAHDLLCRRKISPSELLEESLTRLTRLEPHVHAWVACDIESARRQAVALDARLSRTQDLPPMFAIPYGVKDIFHTRDFPTEAGSRVLQGFRSEDDATAVERLAAQDAILIGKTTTTEFANWGTPPPTVNPWRDGHTPGGSSSGSAAAVAAGMVMTALGTQTAGSLSRPAAYNGLTVLKASYGRISKAGVIPASWSLDHVGAFTRSVEDSLLVYQALAGPDPRDETTWTLPAQSLSLKGEITGQTIGWLQHPHFATNDGDVVAALDDTRRTLETLGIRCIDIAPPPGFEDAVAAQQIVMQAETTNFHADRFHQHPQRYGDYLQAFIFEGLTISANDYLRAQRIRQQYRQVFASLYDEVDLLMTPAAPTTAPLGLHETGSPAFNLPFTNLGVPTLVLPVGLSADTRLPVGMQLIAPHLEEQRLIHVGHRYQQETDWHRRWAPNVI</sequence>
<dbReference type="SUPFAM" id="SSF75304">
    <property type="entry name" value="Amidase signature (AS) enzymes"/>
    <property type="match status" value="1"/>
</dbReference>
<evidence type="ECO:0000313" key="2">
    <source>
        <dbReference type="EMBL" id="KAA0018305.1"/>
    </source>
</evidence>
<dbReference type="InterPro" id="IPR000120">
    <property type="entry name" value="Amidase"/>
</dbReference>
<keyword evidence="3" id="KW-1185">Reference proteome</keyword>
<dbReference type="RefSeq" id="WP_149435506.1">
    <property type="nucleotide sequence ID" value="NZ_VTPX01000005.1"/>
</dbReference>
<name>A0A640WEB4_9GAMM</name>
<dbReference type="AlphaFoldDB" id="A0A640WEB4"/>
<dbReference type="GO" id="GO:0003824">
    <property type="term" value="F:catalytic activity"/>
    <property type="evidence" value="ECO:0007669"/>
    <property type="project" value="InterPro"/>
</dbReference>
<feature type="domain" description="Amidase" evidence="1">
    <location>
        <begin position="27"/>
        <end position="433"/>
    </location>
</feature>
<gene>
    <name evidence="2" type="ORF">F0A16_11370</name>
</gene>
<dbReference type="Gene3D" id="3.90.1300.10">
    <property type="entry name" value="Amidase signature (AS) domain"/>
    <property type="match status" value="1"/>
</dbReference>
<protein>
    <submittedName>
        <fullName evidence="2">Amidase</fullName>
    </submittedName>
</protein>
<evidence type="ECO:0000259" key="1">
    <source>
        <dbReference type="Pfam" id="PF01425"/>
    </source>
</evidence>
<comment type="caution">
    <text evidence="2">The sequence shown here is derived from an EMBL/GenBank/DDBJ whole genome shotgun (WGS) entry which is preliminary data.</text>
</comment>
<dbReference type="Proteomes" id="UP000466024">
    <property type="component" value="Unassembled WGS sequence"/>
</dbReference>
<organism evidence="2 3">
    <name type="scientific">Salinicola corii</name>
    <dbReference type="NCBI Taxonomy" id="2606937"/>
    <lineage>
        <taxon>Bacteria</taxon>
        <taxon>Pseudomonadati</taxon>
        <taxon>Pseudomonadota</taxon>
        <taxon>Gammaproteobacteria</taxon>
        <taxon>Oceanospirillales</taxon>
        <taxon>Halomonadaceae</taxon>
        <taxon>Salinicola</taxon>
    </lineage>
</organism>
<dbReference type="PANTHER" id="PTHR11895:SF176">
    <property type="entry name" value="AMIDASE AMID-RELATED"/>
    <property type="match status" value="1"/>
</dbReference>
<dbReference type="Pfam" id="PF01425">
    <property type="entry name" value="Amidase"/>
    <property type="match status" value="1"/>
</dbReference>